<evidence type="ECO:0000313" key="2">
    <source>
        <dbReference type="EMBL" id="MSS17802.1"/>
    </source>
</evidence>
<comment type="caution">
    <text evidence="2">The sequence shown here is derived from an EMBL/GenBank/DDBJ whole genome shotgun (WGS) entry which is preliminary data.</text>
</comment>
<sequence length="778" mass="89841">MKRFIIFLLAAIPLFSRAQTPNDSVGREVKLPEVTVKVKPIEQNGDTIKYNVLSFKDKEDHYLEDVLKKLPGIEVGENGTISYKGNSINHFNIEGQDLLGNRYNQATRNLPVDAVAQVQIMENDQPIRALKNRIPSERATLNIKLKREYKLKPFGEAQVGIGFSDNTLWDNHITLINIAKKNQTLITVKMNNTGDNISENTLDHIDVANLDNYIPLPNNIITTSSATYLPIQLKRYLRNKSYSMGINHLHRIGRYGNFRTNLIYYGTSDLLADSTSSLYGGSPTLSLNESNRRNSHEHTFVPQFRYELNAPKVYLVDDLSASLSYTNNINHLNSNENLLQEHVARHTSYAQNKLQMTLNAGKLAYTINSSTRYLRRSELMGVEDSASTYNSRERLILQQLFTRNSLFTTLPLLGNNIELKYGMEYKVDRLKAGSSDFKQTHYFLNKVGVDYAIRYHKGFVAFDFPLNVFSSSISWSETNKSDTKIYISPSIHWKHDLSPFWRLKILGSLDDDLDNSIMYSDSILTNYRTWVNPSERFGWKHLSSLLFSVNYANFITMFTWNLTASASWRKTDHHNQYSYEERYTVITPIWADTHSHMLLVQTSVDKTFTHIGFSAKGTVNYTRNILPVAQNNVQQTVKSNILSPSMKLRWNKLTWLQLSNEATFNLSWQDYYQNHARHPLRSWFDEFNLYLYPLRKISVSAGCEYSSIETKKGKYNRNAFVDARITYTPTKRLELGAILSNAFNRRQYIEASYTGLNYQYYSVPLRGREFLFCVKFNL</sequence>
<proteinExistence type="predicted"/>
<dbReference type="EMBL" id="VULT01000012">
    <property type="protein sequence ID" value="MSS17802.1"/>
    <property type="molecule type" value="Genomic_DNA"/>
</dbReference>
<accession>A0A6L5XFB6</accession>
<gene>
    <name evidence="2" type="ORF">FYJ29_08555</name>
</gene>
<dbReference type="RefSeq" id="WP_154326478.1">
    <property type="nucleotide sequence ID" value="NZ_CP045696.1"/>
</dbReference>
<dbReference type="AlphaFoldDB" id="A0A6L5XFB6"/>
<dbReference type="SUPFAM" id="SSF56935">
    <property type="entry name" value="Porins"/>
    <property type="match status" value="1"/>
</dbReference>
<protein>
    <submittedName>
        <fullName evidence="2">TonB-dependent receptor</fullName>
    </submittedName>
</protein>
<feature type="signal peptide" evidence="1">
    <location>
        <begin position="1"/>
        <end position="18"/>
    </location>
</feature>
<organism evidence="2 3">
    <name type="scientific">Sodaliphilus pleomorphus</name>
    <dbReference type="NCBI Taxonomy" id="2606626"/>
    <lineage>
        <taxon>Bacteria</taxon>
        <taxon>Pseudomonadati</taxon>
        <taxon>Bacteroidota</taxon>
        <taxon>Bacteroidia</taxon>
        <taxon>Bacteroidales</taxon>
        <taxon>Muribaculaceae</taxon>
        <taxon>Sodaliphilus</taxon>
    </lineage>
</organism>
<feature type="chain" id="PRO_5026835021" evidence="1">
    <location>
        <begin position="19"/>
        <end position="778"/>
    </location>
</feature>
<keyword evidence="2" id="KW-0675">Receptor</keyword>
<keyword evidence="3" id="KW-1185">Reference proteome</keyword>
<reference evidence="2 3" key="1">
    <citation type="submission" date="2019-08" db="EMBL/GenBank/DDBJ databases">
        <title>In-depth cultivation of the pig gut microbiome towards novel bacterial diversity and tailored functional studies.</title>
        <authorList>
            <person name="Wylensek D."/>
            <person name="Hitch T.C.A."/>
            <person name="Clavel T."/>
        </authorList>
    </citation>
    <scope>NUCLEOTIDE SEQUENCE [LARGE SCALE GENOMIC DNA]</scope>
    <source>
        <strain evidence="2 3">Oil-RF-744-WCA-WT-10</strain>
    </source>
</reference>
<keyword evidence="1" id="KW-0732">Signal</keyword>
<evidence type="ECO:0000313" key="3">
    <source>
        <dbReference type="Proteomes" id="UP000483362"/>
    </source>
</evidence>
<dbReference type="Proteomes" id="UP000483362">
    <property type="component" value="Unassembled WGS sequence"/>
</dbReference>
<evidence type="ECO:0000256" key="1">
    <source>
        <dbReference type="SAM" id="SignalP"/>
    </source>
</evidence>
<name>A0A6L5XFB6_9BACT</name>